<keyword evidence="2" id="KW-1185">Reference proteome</keyword>
<proteinExistence type="predicted"/>
<gene>
    <name evidence="1" type="ORF">ACFFRN_36425</name>
</gene>
<name>A0ABV5Q9X5_9ACTN</name>
<evidence type="ECO:0000313" key="1">
    <source>
        <dbReference type="EMBL" id="MFB9532123.1"/>
    </source>
</evidence>
<sequence length="50" mass="5565">MIIWVVIADERSAVRDVLRMMLDGEPDIEVVGQAADERVPPEYGRNGPQA</sequence>
<reference evidence="1 2" key="1">
    <citation type="submission" date="2024-09" db="EMBL/GenBank/DDBJ databases">
        <authorList>
            <person name="Sun Q."/>
            <person name="Mori K."/>
        </authorList>
    </citation>
    <scope>NUCLEOTIDE SEQUENCE [LARGE SCALE GENOMIC DNA]</scope>
    <source>
        <strain evidence="1 2">JCM 3323</strain>
    </source>
</reference>
<dbReference type="Proteomes" id="UP001589646">
    <property type="component" value="Unassembled WGS sequence"/>
</dbReference>
<protein>
    <recommendedName>
        <fullName evidence="3">Response regulator transcription factor</fullName>
    </recommendedName>
</protein>
<evidence type="ECO:0008006" key="3">
    <source>
        <dbReference type="Google" id="ProtNLM"/>
    </source>
</evidence>
<organism evidence="1 2">
    <name type="scientific">Nonomuraea roseola</name>
    <dbReference type="NCBI Taxonomy" id="46179"/>
    <lineage>
        <taxon>Bacteria</taxon>
        <taxon>Bacillati</taxon>
        <taxon>Actinomycetota</taxon>
        <taxon>Actinomycetes</taxon>
        <taxon>Streptosporangiales</taxon>
        <taxon>Streptosporangiaceae</taxon>
        <taxon>Nonomuraea</taxon>
    </lineage>
</organism>
<dbReference type="EMBL" id="JBHMCE010000013">
    <property type="protein sequence ID" value="MFB9532123.1"/>
    <property type="molecule type" value="Genomic_DNA"/>
</dbReference>
<accession>A0ABV5Q9X5</accession>
<comment type="caution">
    <text evidence="1">The sequence shown here is derived from an EMBL/GenBank/DDBJ whole genome shotgun (WGS) entry which is preliminary data.</text>
</comment>
<dbReference type="RefSeq" id="WP_346130260.1">
    <property type="nucleotide sequence ID" value="NZ_BAAAXC010000015.1"/>
</dbReference>
<evidence type="ECO:0000313" key="2">
    <source>
        <dbReference type="Proteomes" id="UP001589646"/>
    </source>
</evidence>